<dbReference type="PANTHER" id="PTHR23303">
    <property type="entry name" value="CARBOXYPEPTIDASE REGULATORY REGION-CONTAINING"/>
    <property type="match status" value="1"/>
</dbReference>
<evidence type="ECO:0008006" key="18">
    <source>
        <dbReference type="Google" id="ProtNLM"/>
    </source>
</evidence>
<dbReference type="InterPro" id="IPR056191">
    <property type="entry name" value="NOMO_12th"/>
</dbReference>
<keyword evidence="3 8" id="KW-0732">Signal</keyword>
<evidence type="ECO:0000256" key="4">
    <source>
        <dbReference type="ARBA" id="ARBA00022824"/>
    </source>
</evidence>
<feature type="region of interest" description="Disordered" evidence="7">
    <location>
        <begin position="1156"/>
        <end position="1203"/>
    </location>
</feature>
<feature type="domain" description="NOMO C-terminal transthyretin-like" evidence="13">
    <location>
        <begin position="1013"/>
        <end position="1105"/>
    </location>
</feature>
<feature type="compositionally biased region" description="Low complexity" evidence="7">
    <location>
        <begin position="1167"/>
        <end position="1181"/>
    </location>
</feature>
<protein>
    <recommendedName>
        <fullName evidence="18">ER membrane protein complex subunit 7 beta-sandwich domain-containing protein</fullName>
    </recommendedName>
</protein>
<dbReference type="InterPro" id="IPR056319">
    <property type="entry name" value="NOMO_7th"/>
</dbReference>
<dbReference type="GO" id="GO:0005789">
    <property type="term" value="C:endoplasmic reticulum membrane"/>
    <property type="evidence" value="ECO:0007669"/>
    <property type="project" value="UniProtKB-SubCell"/>
</dbReference>
<dbReference type="PANTHER" id="PTHR23303:SF14">
    <property type="entry name" value="BOS COMPLEX SUBUNIT NOMO1-RELATED"/>
    <property type="match status" value="1"/>
</dbReference>
<organism evidence="16 17">
    <name type="scientific">Ramazzottius varieornatus</name>
    <name type="common">Water bear</name>
    <name type="synonym">Tardigrade</name>
    <dbReference type="NCBI Taxonomy" id="947166"/>
    <lineage>
        <taxon>Eukaryota</taxon>
        <taxon>Metazoa</taxon>
        <taxon>Ecdysozoa</taxon>
        <taxon>Tardigrada</taxon>
        <taxon>Eutardigrada</taxon>
        <taxon>Parachela</taxon>
        <taxon>Hypsibioidea</taxon>
        <taxon>Ramazzottiidae</taxon>
        <taxon>Ramazzottius</taxon>
    </lineage>
</organism>
<feature type="domain" description="NOMO-like N-terminal beta-sandwich" evidence="9">
    <location>
        <begin position="35"/>
        <end position="120"/>
    </location>
</feature>
<dbReference type="STRING" id="947166.A0A1D1ULT5"/>
<dbReference type="Pfam" id="PF23141">
    <property type="entry name" value="Ig_NOMO"/>
    <property type="match status" value="1"/>
</dbReference>
<feature type="signal peptide" evidence="8">
    <location>
        <begin position="1"/>
        <end position="21"/>
    </location>
</feature>
<dbReference type="InterPro" id="IPR051417">
    <property type="entry name" value="SDr/BOS_complex"/>
</dbReference>
<evidence type="ECO:0000313" key="16">
    <source>
        <dbReference type="EMBL" id="GAU88602.1"/>
    </source>
</evidence>
<keyword evidence="4" id="KW-0256">Endoplasmic reticulum</keyword>
<dbReference type="Pfam" id="PF22904">
    <property type="entry name" value="NOMO1-like_2nd"/>
    <property type="match status" value="1"/>
</dbReference>
<dbReference type="InterPro" id="IPR013784">
    <property type="entry name" value="Carb-bd-like_fold"/>
</dbReference>
<evidence type="ECO:0000259" key="15">
    <source>
        <dbReference type="Pfam" id="PF23194"/>
    </source>
</evidence>
<keyword evidence="6" id="KW-0472">Membrane</keyword>
<accession>A0A1D1ULT5</accession>
<dbReference type="Pfam" id="PF23192">
    <property type="entry name" value="NOMO_12th"/>
    <property type="match status" value="1"/>
</dbReference>
<evidence type="ECO:0000256" key="6">
    <source>
        <dbReference type="ARBA" id="ARBA00023136"/>
    </source>
</evidence>
<evidence type="ECO:0000259" key="10">
    <source>
        <dbReference type="Pfam" id="PF22902"/>
    </source>
</evidence>
<dbReference type="GO" id="GO:0030246">
    <property type="term" value="F:carbohydrate binding"/>
    <property type="evidence" value="ECO:0007669"/>
    <property type="project" value="InterPro"/>
</dbReference>
<evidence type="ECO:0000256" key="8">
    <source>
        <dbReference type="SAM" id="SignalP"/>
    </source>
</evidence>
<keyword evidence="17" id="KW-1185">Reference proteome</keyword>
<dbReference type="SUPFAM" id="SSF49452">
    <property type="entry name" value="Starch-binding domain-like"/>
    <property type="match status" value="1"/>
</dbReference>
<name>A0A1D1ULT5_RAMVA</name>
<evidence type="ECO:0000313" key="17">
    <source>
        <dbReference type="Proteomes" id="UP000186922"/>
    </source>
</evidence>
<reference evidence="16 17" key="1">
    <citation type="journal article" date="2016" name="Nat. Commun.">
        <title>Extremotolerant tardigrade genome and improved radiotolerance of human cultured cells by tardigrade-unique protein.</title>
        <authorList>
            <person name="Hashimoto T."/>
            <person name="Horikawa D.D."/>
            <person name="Saito Y."/>
            <person name="Kuwahara H."/>
            <person name="Kozuka-Hata H."/>
            <person name="Shin-I T."/>
            <person name="Minakuchi Y."/>
            <person name="Ohishi K."/>
            <person name="Motoyama A."/>
            <person name="Aizu T."/>
            <person name="Enomoto A."/>
            <person name="Kondo K."/>
            <person name="Tanaka S."/>
            <person name="Hara Y."/>
            <person name="Koshikawa S."/>
            <person name="Sagara H."/>
            <person name="Miura T."/>
            <person name="Yokobori S."/>
            <person name="Miyagawa K."/>
            <person name="Suzuki Y."/>
            <person name="Kubo T."/>
            <person name="Oyama M."/>
            <person name="Kohara Y."/>
            <person name="Fujiyama A."/>
            <person name="Arakawa K."/>
            <person name="Katayama T."/>
            <person name="Toyoda A."/>
            <person name="Kunieda T."/>
        </authorList>
    </citation>
    <scope>NUCLEOTIDE SEQUENCE [LARGE SCALE GENOMIC DNA]</scope>
    <source>
        <strain evidence="16 17">YOKOZUNA-1</strain>
    </source>
</reference>
<sequence length="1203" mass="131386">MHSQLDRVSAFVAVLAYIVSGYPSAAQDSDTVICGGFVQSEYSLDYSKIEVHLLDKHGNLKYQTGCSANNGNYEVPIFDKRGDFILTVHAPSGISFEPDQLMLHVDGKNDPCSKQENLNFRFAGFSCSGRIQSAGSAEGPAGVAIKLSDSKGKEVASTMSEGGGRFQIKRLLPGTYTLEATHSQFQLVQPKLSVVVAQENVELPDQSLVVNGYSLTGNVKSSGEPISGVSFLLYSKTAKPSDVRGCEKPELKENQAEVGNLQYGTLLCSVKSDSAGKFTFRSLASSRYTLVPEYAGGSTKYDIEPAFHEFTVNHEPVEIAKLFEVKGFTAYGSVLTSKNGQGIASADVYINNTLTTKTDKKGQFQLDKTITGWYKVEIQKEYYDFPTVYTKITPTEAVIPPVVARSMMVCGSVTTLRPLNRMVSFDAVDVKTGMSRDTVVRDGKFCILLEAGEHKVSIFDAPQNSKEQKLVFSPAEKLIQLKDFPITDLVFEQVLGTVSGQIRCINVCPKDLRVSILTGSGENFVKVEESLENKAVGFFKFSNVDLGMHVIKIVDSQSKRSCWDMVQKTIELTVTKPSVTVGFIQTGYVFEIWSSHDTMISYKLAGEGKSESPETATIKGKFTELCLPKPGQYTIEPRSCHKFEQDSYTFDTENPGKLSMQAVAHSTNISVNTDDDKMSFKLRIKKSSDGSSSILSPSGSPRQITPELFQYNFLEYFAANEDLTVYPSSETLLFKPIQAELSVTDNCEKNTLVLEAFKGVLITGSLVPPVADADVTVTTEDDVLRGKTDSSGNYSVGPVARSSLKDIAVEKRGYQIHRVKGTNNFKTVKLSEIRIQTLDANGAAIPGVLVSISSTAGVRTSNLTDASGTISFVSFAPGDYVVRPMVKEYKFEPSSKSITLTQGQTAEVSWNGIRIAYSALGKVSSLGGDPEVGLVMEAVSKPPCPQMQEECVTGNDGHFRISGLKAGCDYEVRTKSGELGRFDIQWISPANRTIKMGTDNVVGLSFLAFRGFNEAEFTGRIETTKEFLPTLKVCLYRADRPDEAQQCVSFTVNPMFYLNAVPLDNRAYFLRLESTLSKKDFIYSPSDVPITANVTFRHIVLPFSASRRQLEPEITPGTMWVLPLIFVAAALYFKRDTVSPTVLDIVQQLSGKIAGRNAGGKDRRKAASSTSTATTPSSNEASFDDYLSGGPTGGVKKRKTVAK</sequence>
<dbReference type="InterPro" id="IPR055073">
    <property type="entry name" value="NOMO1-like_9th"/>
</dbReference>
<dbReference type="Pfam" id="PF23193">
    <property type="entry name" value="NOMO_3rd"/>
    <property type="match status" value="1"/>
</dbReference>
<dbReference type="Pfam" id="PF23194">
    <property type="entry name" value="NOMO_5th"/>
    <property type="match status" value="1"/>
</dbReference>
<gene>
    <name evidence="16" type="primary">RvY_01272-1</name>
    <name evidence="16" type="synonym">RvY_01272.1</name>
    <name evidence="16" type="ORF">RvY_01272</name>
</gene>
<evidence type="ECO:0000256" key="5">
    <source>
        <dbReference type="ARBA" id="ARBA00022989"/>
    </source>
</evidence>
<feature type="domain" description="NOMO-like ninth beta-sandwich" evidence="10">
    <location>
        <begin position="758"/>
        <end position="826"/>
    </location>
</feature>
<dbReference type="Proteomes" id="UP000186922">
    <property type="component" value="Unassembled WGS sequence"/>
</dbReference>
<dbReference type="InterPro" id="IPR056190">
    <property type="entry name" value="NOMO_5th"/>
</dbReference>
<comment type="subcellular location">
    <subcellularLocation>
        <location evidence="1">Endoplasmic reticulum membrane</location>
        <topology evidence="1">Single-pass type I membrane protein</topology>
    </subcellularLocation>
</comment>
<dbReference type="EMBL" id="BDGG01000001">
    <property type="protein sequence ID" value="GAU88602.1"/>
    <property type="molecule type" value="Genomic_DNA"/>
</dbReference>
<evidence type="ECO:0000256" key="1">
    <source>
        <dbReference type="ARBA" id="ARBA00004115"/>
    </source>
</evidence>
<dbReference type="Gene3D" id="2.60.40.1120">
    <property type="entry name" value="Carboxypeptidase-like, regulatory domain"/>
    <property type="match status" value="2"/>
</dbReference>
<proteinExistence type="predicted"/>
<feature type="domain" description="NOMO third transthyretin-like" evidence="14">
    <location>
        <begin position="221"/>
        <end position="321"/>
    </location>
</feature>
<dbReference type="InterPro" id="IPR055075">
    <property type="entry name" value="NOMO-like_N"/>
</dbReference>
<evidence type="ECO:0000259" key="11">
    <source>
        <dbReference type="Pfam" id="PF22904"/>
    </source>
</evidence>
<evidence type="ECO:0000256" key="7">
    <source>
        <dbReference type="SAM" id="MobiDB-lite"/>
    </source>
</evidence>
<keyword evidence="2" id="KW-0812">Transmembrane</keyword>
<feature type="domain" description="NOMO fifth transthyretin-like" evidence="15">
    <location>
        <begin position="409"/>
        <end position="491"/>
    </location>
</feature>
<evidence type="ECO:0000256" key="3">
    <source>
        <dbReference type="ARBA" id="ARBA00022729"/>
    </source>
</evidence>
<evidence type="ECO:0000259" key="14">
    <source>
        <dbReference type="Pfam" id="PF23193"/>
    </source>
</evidence>
<dbReference type="AlphaFoldDB" id="A0A1D1ULT5"/>
<dbReference type="OrthoDB" id="10263633at2759"/>
<dbReference type="InterPro" id="IPR056189">
    <property type="entry name" value="NOMO_3rd"/>
</dbReference>
<keyword evidence="5" id="KW-1133">Transmembrane helix</keyword>
<evidence type="ECO:0000259" key="9">
    <source>
        <dbReference type="Pfam" id="PF22898"/>
    </source>
</evidence>
<feature type="chain" id="PRO_5008897354" description="ER membrane protein complex subunit 7 beta-sandwich domain-containing protein" evidence="8">
    <location>
        <begin position="22"/>
        <end position="1203"/>
    </location>
</feature>
<evidence type="ECO:0000256" key="2">
    <source>
        <dbReference type="ARBA" id="ARBA00022692"/>
    </source>
</evidence>
<dbReference type="InterPro" id="IPR055074">
    <property type="entry name" value="NOMO1-3_2nd"/>
</dbReference>
<dbReference type="SUPFAM" id="SSF49478">
    <property type="entry name" value="Cna protein B-type domain"/>
    <property type="match status" value="2"/>
</dbReference>
<evidence type="ECO:0000259" key="12">
    <source>
        <dbReference type="Pfam" id="PF23141"/>
    </source>
</evidence>
<dbReference type="Pfam" id="PF22902">
    <property type="entry name" value="NOMO1-like_9th"/>
    <property type="match status" value="1"/>
</dbReference>
<dbReference type="Pfam" id="PF22898">
    <property type="entry name" value="NOMO1-like_1st"/>
    <property type="match status" value="1"/>
</dbReference>
<evidence type="ECO:0000259" key="13">
    <source>
        <dbReference type="Pfam" id="PF23192"/>
    </source>
</evidence>
<feature type="domain" description="NOMO seventh transthyretin-like" evidence="12">
    <location>
        <begin position="591"/>
        <end position="663"/>
    </location>
</feature>
<comment type="caution">
    <text evidence="16">The sequence shown here is derived from an EMBL/GenBank/DDBJ whole genome shotgun (WGS) entry which is preliminary data.</text>
</comment>
<feature type="domain" description="NOMO second beta-sandwich" evidence="11">
    <location>
        <begin position="122"/>
        <end position="210"/>
    </location>
</feature>